<protein>
    <submittedName>
        <fullName evidence="3">Uncharacterized protein</fullName>
    </submittedName>
</protein>
<feature type="compositionally biased region" description="Polar residues" evidence="2">
    <location>
        <begin position="183"/>
        <end position="192"/>
    </location>
</feature>
<reference evidence="4" key="1">
    <citation type="journal article" date="2024" name="IScience">
        <title>Strigolactones Initiate the Formation of Haustorium-like Structures in Castilleja.</title>
        <authorList>
            <person name="Buerger M."/>
            <person name="Peterson D."/>
            <person name="Chory J."/>
        </authorList>
    </citation>
    <scope>NUCLEOTIDE SEQUENCE [LARGE SCALE GENOMIC DNA]</scope>
</reference>
<evidence type="ECO:0000256" key="1">
    <source>
        <dbReference type="ARBA" id="ARBA00010016"/>
    </source>
</evidence>
<feature type="compositionally biased region" description="Polar residues" evidence="2">
    <location>
        <begin position="152"/>
        <end position="170"/>
    </location>
</feature>
<dbReference type="Pfam" id="PF04484">
    <property type="entry name" value="QWRF"/>
    <property type="match status" value="1"/>
</dbReference>
<sequence>MDVFESAKALRKQSTPERKRQPLVPAENKNKNGVRAQTREVSSRYRSPTPSAPKRCPSPNGARLSFSTTSTISAPKRATSAERKRPSRPSSPSPTTPVQDTSAETMLASRKSVVGSKLPESLWPSTMRSLSVSFQSDTYSIPVSSKREKPVSPSNRTLRASLNISASSRKPTPERKMSPLKGKNSTDQSENSKPVDGLHSRPVDQHRWPSRTSGKFPAALNRSMDLGDKKSDKASTLSLRRLSLDGGASKPLLKSSSDLLIQISRDDGQLQRPGSSSSSDRALSNWTPSSRAQSPSVSRGISPSRAKSVTTPSRGPSPARGRPSSPSRQPQSSTSVLSFIADIKKGTNAANHLEDVHQLRLIYNRHLQWRYANARSCAALQSQKVKAEKMLYSTWILIVDLLDSLMEKRIELQQMRLKLKLYSVLNSQLTCLDEWTSIERDHVSSLTWAIQELQASTIRIPVTGGARGDVETVKAAICSAVDVMQAMGSSLFTILSRVEGMNSLVSQLAGVAAQERAMLDECESVLGSTTAMQVEEYSIRTHLLQTKQSLRNEEPSIYEY</sequence>
<dbReference type="PANTHER" id="PTHR31807">
    <property type="entry name" value="AUGMIN FAMILY MEMBER"/>
    <property type="match status" value="1"/>
</dbReference>
<evidence type="ECO:0000313" key="3">
    <source>
        <dbReference type="EMBL" id="KAL3623935.1"/>
    </source>
</evidence>
<keyword evidence="4" id="KW-1185">Reference proteome</keyword>
<feature type="compositionally biased region" description="Low complexity" evidence="2">
    <location>
        <begin position="311"/>
        <end position="333"/>
    </location>
</feature>
<feature type="compositionally biased region" description="Basic and acidic residues" evidence="2">
    <location>
        <begin position="196"/>
        <end position="207"/>
    </location>
</feature>
<dbReference type="Proteomes" id="UP001632038">
    <property type="component" value="Unassembled WGS sequence"/>
</dbReference>
<feature type="region of interest" description="Disordered" evidence="2">
    <location>
        <begin position="266"/>
        <end position="333"/>
    </location>
</feature>
<dbReference type="EMBL" id="JAVIJP010000054">
    <property type="protein sequence ID" value="KAL3623935.1"/>
    <property type="molecule type" value="Genomic_DNA"/>
</dbReference>
<accession>A0ABD3C516</accession>
<proteinExistence type="inferred from homology"/>
<dbReference type="InterPro" id="IPR007573">
    <property type="entry name" value="QWRF"/>
</dbReference>
<dbReference type="PANTHER" id="PTHR31807:SF37">
    <property type="entry name" value="HAUS AUGMIN-LIKE COMPLEX SUBUNIT 8"/>
    <property type="match status" value="1"/>
</dbReference>
<feature type="region of interest" description="Disordered" evidence="2">
    <location>
        <begin position="1"/>
        <end position="234"/>
    </location>
</feature>
<evidence type="ECO:0000256" key="2">
    <source>
        <dbReference type="SAM" id="MobiDB-lite"/>
    </source>
</evidence>
<comment type="caution">
    <text evidence="3">The sequence shown here is derived from an EMBL/GenBank/DDBJ whole genome shotgun (WGS) entry which is preliminary data.</text>
</comment>
<feature type="compositionally biased region" description="Polar residues" evidence="2">
    <location>
        <begin position="272"/>
        <end position="310"/>
    </location>
</feature>
<gene>
    <name evidence="3" type="ORF">CASFOL_032751</name>
</gene>
<feature type="compositionally biased region" description="Polar residues" evidence="2">
    <location>
        <begin position="123"/>
        <end position="143"/>
    </location>
</feature>
<evidence type="ECO:0000313" key="4">
    <source>
        <dbReference type="Proteomes" id="UP001632038"/>
    </source>
</evidence>
<organism evidence="3 4">
    <name type="scientific">Castilleja foliolosa</name>
    <dbReference type="NCBI Taxonomy" id="1961234"/>
    <lineage>
        <taxon>Eukaryota</taxon>
        <taxon>Viridiplantae</taxon>
        <taxon>Streptophyta</taxon>
        <taxon>Embryophyta</taxon>
        <taxon>Tracheophyta</taxon>
        <taxon>Spermatophyta</taxon>
        <taxon>Magnoliopsida</taxon>
        <taxon>eudicotyledons</taxon>
        <taxon>Gunneridae</taxon>
        <taxon>Pentapetalae</taxon>
        <taxon>asterids</taxon>
        <taxon>lamiids</taxon>
        <taxon>Lamiales</taxon>
        <taxon>Orobanchaceae</taxon>
        <taxon>Pedicularideae</taxon>
        <taxon>Castillejinae</taxon>
        <taxon>Castilleja</taxon>
    </lineage>
</organism>
<name>A0ABD3C516_9LAMI</name>
<comment type="similarity">
    <text evidence="1">Belongs to the QWRF family.</text>
</comment>
<dbReference type="AlphaFoldDB" id="A0ABD3C516"/>